<protein>
    <submittedName>
        <fullName evidence="2">Uncharacterized protein</fullName>
    </submittedName>
</protein>
<keyword evidence="1" id="KW-0812">Transmembrane</keyword>
<keyword evidence="1" id="KW-1133">Transmembrane helix</keyword>
<organism evidence="2 3">
    <name type="scientific">Dentipellis fragilis</name>
    <dbReference type="NCBI Taxonomy" id="205917"/>
    <lineage>
        <taxon>Eukaryota</taxon>
        <taxon>Fungi</taxon>
        <taxon>Dikarya</taxon>
        <taxon>Basidiomycota</taxon>
        <taxon>Agaricomycotina</taxon>
        <taxon>Agaricomycetes</taxon>
        <taxon>Russulales</taxon>
        <taxon>Hericiaceae</taxon>
        <taxon>Dentipellis</taxon>
    </lineage>
</organism>
<comment type="caution">
    <text evidence="2">The sequence shown here is derived from an EMBL/GenBank/DDBJ whole genome shotgun (WGS) entry which is preliminary data.</text>
</comment>
<gene>
    <name evidence="2" type="ORF">EVG20_g10880</name>
</gene>
<dbReference type="AlphaFoldDB" id="A0A4Y9XPM0"/>
<evidence type="ECO:0000313" key="2">
    <source>
        <dbReference type="EMBL" id="TFY51692.1"/>
    </source>
</evidence>
<feature type="transmembrane region" description="Helical" evidence="1">
    <location>
        <begin position="109"/>
        <end position="128"/>
    </location>
</feature>
<dbReference type="EMBL" id="SEOQ01001457">
    <property type="protein sequence ID" value="TFY51692.1"/>
    <property type="molecule type" value="Genomic_DNA"/>
</dbReference>
<dbReference type="OrthoDB" id="2756618at2759"/>
<feature type="transmembrane region" description="Helical" evidence="1">
    <location>
        <begin position="43"/>
        <end position="66"/>
    </location>
</feature>
<keyword evidence="3" id="KW-1185">Reference proteome</keyword>
<feature type="transmembrane region" description="Helical" evidence="1">
    <location>
        <begin position="12"/>
        <end position="31"/>
    </location>
</feature>
<evidence type="ECO:0000313" key="3">
    <source>
        <dbReference type="Proteomes" id="UP000298327"/>
    </source>
</evidence>
<evidence type="ECO:0000256" key="1">
    <source>
        <dbReference type="SAM" id="Phobius"/>
    </source>
</evidence>
<feature type="transmembrane region" description="Helical" evidence="1">
    <location>
        <begin position="78"/>
        <end position="103"/>
    </location>
</feature>
<accession>A0A4Y9XPM0</accession>
<dbReference type="Proteomes" id="UP000298327">
    <property type="component" value="Unassembled WGS sequence"/>
</dbReference>
<keyword evidence="1" id="KW-0472">Membrane</keyword>
<sequence length="202" mass="22794">MGQEQENCYRTLVTVLASLVCACVIRSDLVISMEKEKVIGLLSWWVIAGLTLLFATAFYCNLAVIWRIWRIDRTGQSHILVAIIEGGLLYTSSLIAYLVLFAIESNGQWIALDLITHFVPIIFCLVILQTKYHNTDEAPAALVHLVASRRPWTGVRQIFRRPKRHQFQTAVGAALSNFDAQPVEINISPITENQREDEVVDV</sequence>
<name>A0A4Y9XPM0_9AGAM</name>
<proteinExistence type="predicted"/>
<dbReference type="STRING" id="205917.A0A4Y9XPM0"/>
<reference evidence="2 3" key="1">
    <citation type="submission" date="2019-02" db="EMBL/GenBank/DDBJ databases">
        <title>Genome sequencing of the rare red list fungi Dentipellis fragilis.</title>
        <authorList>
            <person name="Buettner E."/>
            <person name="Kellner H."/>
        </authorList>
    </citation>
    <scope>NUCLEOTIDE SEQUENCE [LARGE SCALE GENOMIC DNA]</scope>
    <source>
        <strain evidence="2 3">DSM 105465</strain>
    </source>
</reference>